<keyword evidence="3" id="KW-0378">Hydrolase</keyword>
<dbReference type="InterPro" id="IPR051601">
    <property type="entry name" value="Serine_prot/Carboxylest_S33"/>
</dbReference>
<dbReference type="SUPFAM" id="SSF53474">
    <property type="entry name" value="alpha/beta-Hydrolases"/>
    <property type="match status" value="1"/>
</dbReference>
<comment type="similarity">
    <text evidence="1">Belongs to the peptidase S33 family.</text>
</comment>
<dbReference type="InterPro" id="IPR013595">
    <property type="entry name" value="Pept_S33_TAP-like_C"/>
</dbReference>
<gene>
    <name evidence="5" type="ORF">BCR15_11965</name>
</gene>
<sequence>MTPSPVPSGERLPGVPEIPVAQHETFPAEPGANADRQLAYEPQGAPEVDLAEGLGGHADYATQVVDWALCDDGSGAQCATVTAPLDWDDPDGDAVEIAVRRVIGGDSSRGPLFVNPGGPGFGGQEMAQRLAGRWENYDTVGWDPRGTGQSTRVVCGGLAETDDFMALDGSPDDAAEDRALRDGSADFAQDCRDASGDLLDHLTTIDVARDLDLLRHLLGAEKLTYVGVSYGTYVGAMYAELFPGSVGRLVLDAAVDITGDDEAPPQSAGFERALGNFAQWCAESELCDLGDDRDAIVDGIGAFLSGLDARPLPVGDRELTQTLAAAGIALFLYEDEEAYRTLAEVIAQGQGGDGGALLQAADLMNGRSPGGYDTIAYAFPAMVCADVADRGMDAVPDEWRDTFDDAPLMAPHLGMSYTCETWTAAPAPQIRITAAGAPPILVVGTTGDSATPYEQAVAMAEQLESGVLLTLDGAGHGAVTGDNECIAEAVDRYLFDGEVPEDGTTCG</sequence>
<protein>
    <recommendedName>
        <fullName evidence="4">Peptidase S33 tripeptidyl aminopeptidase-like C-terminal domain-containing protein</fullName>
    </recommendedName>
</protein>
<dbReference type="Proteomes" id="UP000093501">
    <property type="component" value="Unassembled WGS sequence"/>
</dbReference>
<comment type="caution">
    <text evidence="5">The sequence shown here is derived from an EMBL/GenBank/DDBJ whole genome shotgun (WGS) entry which is preliminary data.</text>
</comment>
<evidence type="ECO:0000256" key="3">
    <source>
        <dbReference type="ARBA" id="ARBA00022801"/>
    </source>
</evidence>
<name>A0A1C0AS06_9ACTN</name>
<accession>A0A1C0AS06</accession>
<reference evidence="6" key="1">
    <citation type="submission" date="2016-07" db="EMBL/GenBank/DDBJ databases">
        <authorList>
            <person name="Florea S."/>
            <person name="Webb J.S."/>
            <person name="Jaromczyk J."/>
            <person name="Schardl C.L."/>
        </authorList>
    </citation>
    <scope>NUCLEOTIDE SEQUENCE [LARGE SCALE GENOMIC DNA]</scope>
    <source>
        <strain evidence="6">IPBSL-7</strain>
    </source>
</reference>
<dbReference type="PANTHER" id="PTHR43248:SF29">
    <property type="entry name" value="TRIPEPTIDYL AMINOPEPTIDASE"/>
    <property type="match status" value="1"/>
</dbReference>
<dbReference type="Pfam" id="PF08386">
    <property type="entry name" value="Abhydrolase_4"/>
    <property type="match status" value="1"/>
</dbReference>
<proteinExistence type="inferred from homology"/>
<feature type="domain" description="Peptidase S33 tripeptidyl aminopeptidase-like C-terminal" evidence="4">
    <location>
        <begin position="416"/>
        <end position="506"/>
    </location>
</feature>
<keyword evidence="6" id="KW-1185">Reference proteome</keyword>
<evidence type="ECO:0000259" key="4">
    <source>
        <dbReference type="Pfam" id="PF08386"/>
    </source>
</evidence>
<organism evidence="5 6">
    <name type="scientific">Tessaracoccus lapidicaptus</name>
    <dbReference type="NCBI Taxonomy" id="1427523"/>
    <lineage>
        <taxon>Bacteria</taxon>
        <taxon>Bacillati</taxon>
        <taxon>Actinomycetota</taxon>
        <taxon>Actinomycetes</taxon>
        <taxon>Propionibacteriales</taxon>
        <taxon>Propionibacteriaceae</taxon>
        <taxon>Tessaracoccus</taxon>
    </lineage>
</organism>
<dbReference type="PANTHER" id="PTHR43248">
    <property type="entry name" value="2-SUCCINYL-6-HYDROXY-2,4-CYCLOHEXADIENE-1-CARBOXYLATE SYNTHASE"/>
    <property type="match status" value="1"/>
</dbReference>
<dbReference type="Gene3D" id="3.40.50.1820">
    <property type="entry name" value="alpha/beta hydrolase"/>
    <property type="match status" value="1"/>
</dbReference>
<dbReference type="GO" id="GO:0016787">
    <property type="term" value="F:hydrolase activity"/>
    <property type="evidence" value="ECO:0007669"/>
    <property type="project" value="UniProtKB-KW"/>
</dbReference>
<evidence type="ECO:0000256" key="1">
    <source>
        <dbReference type="ARBA" id="ARBA00010088"/>
    </source>
</evidence>
<dbReference type="InterPro" id="IPR029058">
    <property type="entry name" value="AB_hydrolase_fold"/>
</dbReference>
<dbReference type="AlphaFoldDB" id="A0A1C0AS06"/>
<evidence type="ECO:0000313" key="6">
    <source>
        <dbReference type="Proteomes" id="UP000093501"/>
    </source>
</evidence>
<evidence type="ECO:0000256" key="2">
    <source>
        <dbReference type="ARBA" id="ARBA00022729"/>
    </source>
</evidence>
<evidence type="ECO:0000313" key="5">
    <source>
        <dbReference type="EMBL" id="OCL37063.1"/>
    </source>
</evidence>
<dbReference type="EMBL" id="MBQD01000003">
    <property type="protein sequence ID" value="OCL37063.1"/>
    <property type="molecule type" value="Genomic_DNA"/>
</dbReference>
<keyword evidence="2" id="KW-0732">Signal</keyword>